<dbReference type="Pfam" id="PF02230">
    <property type="entry name" value="Abhydrolase_2"/>
    <property type="match status" value="1"/>
</dbReference>
<feature type="region of interest" description="Disordered" evidence="3">
    <location>
        <begin position="37"/>
        <end position="61"/>
    </location>
</feature>
<dbReference type="InterPro" id="IPR003140">
    <property type="entry name" value="PLipase/COase/thioEstase"/>
</dbReference>
<gene>
    <name evidence="5" type="ORF">OSTLU_93362</name>
</gene>
<dbReference type="RefSeq" id="XP_001419993.1">
    <property type="nucleotide sequence ID" value="XM_001419956.1"/>
</dbReference>
<reference evidence="5 6" key="1">
    <citation type="journal article" date="2007" name="Proc. Natl. Acad. Sci. U.S.A.">
        <title>The tiny eukaryote Ostreococcus provides genomic insights into the paradox of plankton speciation.</title>
        <authorList>
            <person name="Palenik B."/>
            <person name="Grimwood J."/>
            <person name="Aerts A."/>
            <person name="Rouze P."/>
            <person name="Salamov A."/>
            <person name="Putnam N."/>
            <person name="Dupont C."/>
            <person name="Jorgensen R."/>
            <person name="Derelle E."/>
            <person name="Rombauts S."/>
            <person name="Zhou K."/>
            <person name="Otillar R."/>
            <person name="Merchant S.S."/>
            <person name="Podell S."/>
            <person name="Gaasterland T."/>
            <person name="Napoli C."/>
            <person name="Gendler K."/>
            <person name="Manuell A."/>
            <person name="Tai V."/>
            <person name="Vallon O."/>
            <person name="Piganeau G."/>
            <person name="Jancek S."/>
            <person name="Heijde M."/>
            <person name="Jabbari K."/>
            <person name="Bowler C."/>
            <person name="Lohr M."/>
            <person name="Robbens S."/>
            <person name="Werner G."/>
            <person name="Dubchak I."/>
            <person name="Pazour G.J."/>
            <person name="Ren Q."/>
            <person name="Paulsen I."/>
            <person name="Delwiche C."/>
            <person name="Schmutz J."/>
            <person name="Rokhsar D."/>
            <person name="Van de Peer Y."/>
            <person name="Moreau H."/>
            <person name="Grigoriev I.V."/>
        </authorList>
    </citation>
    <scope>NUCLEOTIDE SEQUENCE [LARGE SCALE GENOMIC DNA]</scope>
    <source>
        <strain evidence="5 6">CCE9901</strain>
    </source>
</reference>
<name>A4S3W8_OSTLU</name>
<dbReference type="KEGG" id="olu:OSTLU_93362"/>
<dbReference type="Gene3D" id="3.40.50.1820">
    <property type="entry name" value="alpha/beta hydrolase"/>
    <property type="match status" value="1"/>
</dbReference>
<dbReference type="GO" id="GO:0008474">
    <property type="term" value="F:palmitoyl-(protein) hydrolase activity"/>
    <property type="evidence" value="ECO:0007669"/>
    <property type="project" value="TreeGrafter"/>
</dbReference>
<dbReference type="AlphaFoldDB" id="A4S3W8"/>
<dbReference type="GO" id="GO:0005737">
    <property type="term" value="C:cytoplasm"/>
    <property type="evidence" value="ECO:0007669"/>
    <property type="project" value="TreeGrafter"/>
</dbReference>
<keyword evidence="6" id="KW-1185">Reference proteome</keyword>
<dbReference type="STRING" id="436017.A4S3W8"/>
<dbReference type="Proteomes" id="UP000001568">
    <property type="component" value="Chromosome 10"/>
</dbReference>
<evidence type="ECO:0000313" key="5">
    <source>
        <dbReference type="EMBL" id="ABO98286.1"/>
    </source>
</evidence>
<dbReference type="PANTHER" id="PTHR10655:SF17">
    <property type="entry name" value="LYSOPHOSPHOLIPASE-LIKE PROTEIN 1"/>
    <property type="match status" value="1"/>
</dbReference>
<evidence type="ECO:0000256" key="2">
    <source>
        <dbReference type="ARBA" id="ARBA00022801"/>
    </source>
</evidence>
<dbReference type="OMA" id="RAWFKPR"/>
<protein>
    <recommendedName>
        <fullName evidence="4">Phospholipase/carboxylesterase/thioesterase domain-containing protein</fullName>
    </recommendedName>
</protein>
<dbReference type="InterPro" id="IPR050565">
    <property type="entry name" value="LYPA1-2/EST-like"/>
</dbReference>
<dbReference type="EMBL" id="CP000590">
    <property type="protein sequence ID" value="ABO98286.1"/>
    <property type="molecule type" value="Genomic_DNA"/>
</dbReference>
<dbReference type="GeneID" id="5004175"/>
<feature type="compositionally biased region" description="Basic and acidic residues" evidence="3">
    <location>
        <begin position="44"/>
        <end position="61"/>
    </location>
</feature>
<sequence>MGFDARASTRDDATSDARDVERVVRRVNRRISSAVGAFGSDATGPRDVEGEGGRRGATREATRDAGAARLLVWFHGYGDVDGGAWREFCEVVARARGSASGRTAIATPDAMRMDAGNGRFPRAWFKPRLRVRRKDEREWTCDGIEDAVVRAVTIVDDAVRKYGIQRKDVVLGGFSQGACLALACAKSELSDVGGVLAVRGYLPNRSREFSELKPDTLILAGGADPLVPVEWSLEAGRLTGGMVTLRENMGHELCVEDVYRARRWFHERAVANGNCIANHTRLEA</sequence>
<proteinExistence type="inferred from homology"/>
<dbReference type="GO" id="GO:0052689">
    <property type="term" value="F:carboxylic ester hydrolase activity"/>
    <property type="evidence" value="ECO:0007669"/>
    <property type="project" value="TreeGrafter"/>
</dbReference>
<organism evidence="5 6">
    <name type="scientific">Ostreococcus lucimarinus (strain CCE9901)</name>
    <dbReference type="NCBI Taxonomy" id="436017"/>
    <lineage>
        <taxon>Eukaryota</taxon>
        <taxon>Viridiplantae</taxon>
        <taxon>Chlorophyta</taxon>
        <taxon>Mamiellophyceae</taxon>
        <taxon>Mamiellales</taxon>
        <taxon>Bathycoccaceae</taxon>
        <taxon>Ostreococcus</taxon>
    </lineage>
</organism>
<dbReference type="InterPro" id="IPR029058">
    <property type="entry name" value="AB_hydrolase_fold"/>
</dbReference>
<evidence type="ECO:0000259" key="4">
    <source>
        <dbReference type="Pfam" id="PF02230"/>
    </source>
</evidence>
<dbReference type="SUPFAM" id="SSF53474">
    <property type="entry name" value="alpha/beta-Hydrolases"/>
    <property type="match status" value="1"/>
</dbReference>
<dbReference type="PANTHER" id="PTHR10655">
    <property type="entry name" value="LYSOPHOSPHOLIPASE-RELATED"/>
    <property type="match status" value="1"/>
</dbReference>
<evidence type="ECO:0000256" key="1">
    <source>
        <dbReference type="ARBA" id="ARBA00006499"/>
    </source>
</evidence>
<evidence type="ECO:0000256" key="3">
    <source>
        <dbReference type="SAM" id="MobiDB-lite"/>
    </source>
</evidence>
<dbReference type="eggNOG" id="KOG2112">
    <property type="taxonomic scope" value="Eukaryota"/>
</dbReference>
<keyword evidence="2" id="KW-0378">Hydrolase</keyword>
<dbReference type="Gramene" id="ABO98286">
    <property type="protein sequence ID" value="ABO98286"/>
    <property type="gene ID" value="OSTLU_93362"/>
</dbReference>
<evidence type="ECO:0000313" key="6">
    <source>
        <dbReference type="Proteomes" id="UP000001568"/>
    </source>
</evidence>
<dbReference type="OrthoDB" id="2418081at2759"/>
<comment type="similarity">
    <text evidence="1">Belongs to the AB hydrolase superfamily. AB hydrolase 2 family.</text>
</comment>
<dbReference type="HOGENOM" id="CLU_085544_0_0_1"/>
<accession>A4S3W8</accession>
<feature type="domain" description="Phospholipase/carboxylesterase/thioesterase" evidence="4">
    <location>
        <begin position="67"/>
        <end position="233"/>
    </location>
</feature>